<dbReference type="Pfam" id="PF06448">
    <property type="entry name" value="DUF1081"/>
    <property type="match status" value="1"/>
</dbReference>
<dbReference type="Proteomes" id="UP000694888">
    <property type="component" value="Unplaced"/>
</dbReference>
<evidence type="ECO:0000256" key="9">
    <source>
        <dbReference type="PROSITE-ProRule" id="PRU00557"/>
    </source>
</evidence>
<dbReference type="SUPFAM" id="SSF56968">
    <property type="entry name" value="Lipovitellin-phosvitin complex, beta-sheet shell regions"/>
    <property type="match status" value="2"/>
</dbReference>
<evidence type="ECO:0000259" key="10">
    <source>
        <dbReference type="PROSITE" id="PS51211"/>
    </source>
</evidence>
<evidence type="ECO:0000256" key="1">
    <source>
        <dbReference type="ARBA" id="ARBA00004613"/>
    </source>
</evidence>
<dbReference type="SUPFAM" id="SSF48431">
    <property type="entry name" value="Lipovitellin-phosvitin complex, superhelical domain"/>
    <property type="match status" value="1"/>
</dbReference>
<dbReference type="GeneID" id="101848113"/>
<dbReference type="PANTHER" id="PTHR23345">
    <property type="entry name" value="VITELLOGENIN-RELATED"/>
    <property type="match status" value="1"/>
</dbReference>
<dbReference type="InterPro" id="IPR011030">
    <property type="entry name" value="Lipovitellin_superhlx_dom"/>
</dbReference>
<dbReference type="RefSeq" id="XP_012938713.2">
    <property type="nucleotide sequence ID" value="XM_013083259.2"/>
</dbReference>
<protein>
    <submittedName>
        <fullName evidence="12">Uncharacterized protein LOC101848113</fullName>
    </submittedName>
</protein>
<dbReference type="Pfam" id="PF09172">
    <property type="entry name" value="Vit_open_b-sht"/>
    <property type="match status" value="1"/>
</dbReference>
<evidence type="ECO:0000256" key="7">
    <source>
        <dbReference type="ARBA" id="ARBA00023157"/>
    </source>
</evidence>
<proteinExistence type="predicted"/>
<dbReference type="InterPro" id="IPR015816">
    <property type="entry name" value="Vitellinogen_b-sht_N"/>
</dbReference>
<accession>A0ABM1A155</accession>
<dbReference type="InterPro" id="IPR015255">
    <property type="entry name" value="Vitellinogen_open_b-sht"/>
</dbReference>
<dbReference type="PANTHER" id="PTHR23345:SF15">
    <property type="entry name" value="VITELLOGENIN 1-RELATED"/>
    <property type="match status" value="1"/>
</dbReference>
<dbReference type="InterPro" id="IPR001747">
    <property type="entry name" value="Vitellogenin_N"/>
</dbReference>
<keyword evidence="7" id="KW-1015">Disulfide bond</keyword>
<sequence>MSGASEDTAKLTIQTSADVEVLSPCEFALRLRGTRLLHSDSTGTMKAADRESLFRRAVEASELRFSFQNGVVAQICSGQTEGAWVTNFKKGVLSSFQNSMDDLTKSQNLTETDIAGQCRTEYKLVSDGYYSVSIKKSKDILSCTERHHKLITYFLLSLLSQEIQSLPIMKTTQECEQDIQKAGVLKSSTCTEIHVYRPFADGNSGGMTEVKQTLTYRTSQSAGRPRPAMIKSRDTLVFGHSVGLPDPRTARAEVEKHLRVICTTTRSDVRAESPRQFSELVSAMRSLSQQDMEDVHKMLKTKSFCPENEKTYKFFLDALPLTSTEASVKLMTTLITDKDVKGVLAQAWIASLGFVQAPTSDMLLIAKTLVDTEMTREESLLPVSSLVNNYCRKMTSCDKDYAVLSVMASLERNIGYYCDASGKNFEKVLLSLRAIGNAGHATRAVNVINKCLSATSGPLEIRVAAAEAFRRMPCDAPSDELWNTYENGDLDSELRVAAYLSLMRCPTDAILGKMAASLKNEEDDQVGAFVYSHLTNLRDTSDPHKQDVARAVQNLALDKEFELSILKFSRNFEASTLINKLNSGFTAESNLIWSSVSQMPRSVSGNLTIDLFGQAINMVDFGARLEGLEYLMKNLFGPYMPEDNKFKSPGKAEDVEGSIYGRFFGNEMFFMHSKTMTSPFKNLPSSWLDVLIQLSKKQDYTLTQSAQFMDVSMTIPTMAGLPIHIDVNGTGTLDLVLNGKMDLRKLGSSPRSLDIDGEIRPSAAVEITGTMSVDAMVTRTGLRMRNTLHTSTALKGRVQLERGQRLNVELDTPEDKMEIFSARSKFFILHNDMEQEQAMIKENRKEFKVCSGDQLSILSGVELCGELSFANASVAPTGPYFPLAGPSSGTLTLYKRDSHKGYKIFAKRVENKKSSIAQISLNTPGSRVDRAIMLELDVDYPKQSLDASMRTPWKKATIRGVTINNNDLKSFTGSVVIDDVDTYSLTSEVKIDKTKSKLQLSPMVELRRAGAENVQLTGFVSLMRPFKSMDVDLSVSGLSKMPYNVKTFVSNTKKDKSIKASFSPDGKRTYSVEVSNQLTVMGKKSTIAIVKSLLKVNTPSKQVLSVNGGADYREGKSLKLDGTLDVYRLLKKPASVQLSFVKSGKSRTIRYGIEGSLKSSGVTGKLDSNTLVKDSGFMSTKSVLGYSIPKVAKNKITLGGKLHDRSTKFYKKYTLKSTLDIAKNPEYNLGLDLSVDHKKKHSEAEVELRYGPNPKDKTKKVFWSSSFTRKQASWKNADLNFKMNAVVPAQGVDVSVIGQHEHTPKMLDSNFMFSYGGKGKDISAELTIKDKSSKLAKINGQAVVAWPGSAYTLTTDFDQKSEKKYIHEMNLKDNSGKKHAITTIYRVPKEDAYELTTNVMLHGRKPITLSGSTNLDLKNFEISGEVKNGSDTYGLKTKAKVTKSPSANVVVEVVYPARRMTLLVDGGKGKNKVSGHVEAAWNVDKDKSAKVVIDGSGYLKASKKSSSLGGNIKFNSPFENYEDIMTAFKYGSDNGQHDLNGKVSWGGKGKTILSSLTVKKPISLGNLQMMAETKSPFKGYRVISFDVDHSMEPKLKTVLKGRWEKENGKLTIEGENLGDMYRRNIKGSAALKSTLKNAEEVKLSLSHSDGNGQISSNAALIHNGKPYGYEMKIDHSQNGWQIKNAGDLILTMPDNRVKTSWKHKNGERYVKSSLNSSWGKNRLLVDVDGSQDLLSSGALSGDITVKTPWKSFRTVALSLKHKQGQGLILSKASLKQNGKVQASSILNYNGHPSGLDIDFNLVSPFHEEINGKVNTKHSAYPMTGLAEISWSPRYKTVMEGSMNLASWENANVDMKLITPLKQYRNIVFKASNKDERGEMVSHMTLDYGVRKNIDLESRMAFGDAKKMFRLRMTTPCEHMKSLDTGFTVVGDIEGFDGSADFEMIPAINKFQGSLNWQYSDNLKGNLRLVTPIPEYPYIELSTSSQKTGQTRQSFISAEYSPRHRYRLDTTYSLEMPYSFEATISSPFPEYNNLGVTFQHNQDPSKLVSHGEVRYQPDKKVEGDLNVDWSDLVEGTLVLKTPIQGYEKSKVMLRHKGDKGDFSSHGEVNFADKSVSADASFSSGYTTTGMFTFNSPIPGLEKVEISVNKRGNIKNVKGGATFVLNNVKTQANFNHKMKDGTLKSTFSLSNPNIKDFKVSVDHSGVLESFTNKMSLNYGRRYDIDTILAFDHRQPDISGNGMIKYRLDGPRNTARVTFSKNGQVEDMAFSGTAAFNRENIGVQGSLKLIGGIDGSIQVSTPFDDFRNIGAVLTQTGHVNDFKSEASVTYMDGKSITGKVDMSSFSLNNLRFNAEVTTPFQELQKTTVSAHHAYDEYTLGLSGGATLTTTIGQFGQGSVTYSKSGDLDSFSVQINGKYADNEAIVSATKSGSLDDFTVGGSASYNGQAISMDGSLNTISGIDGSIKVKTPFTDFNNVAMKLSHQGSINDFKSQASVDYMDNKNVNGIVEFSADGLRDVKISTEVNAPRELLGSSKLTLNHQYDAYRTAFSSNGDLSSPIGGFGHGSFQISKTGGYSDLNIEGKATHNGQDIVDTKITNSLQTRSLNTGVSVKSFATPDFKLTVDHNGIFLNSNTKARASLGTDNVLSVQATVSNSGDVLDGQGHFSLLTRESGYNQGSINVHKEGQIDDFTVTLTTDLNNEKYTVTGALKVKDEIIGSVKLQTPIKGYRKVGMSFKHSGNLDRFNTNGDVTLTDGNRYSAKLDFYRYLLQRIETTLEVTTPIQGYEFTKFEYRHEGSPDNFKCYHSLEYGNSQKITYDLQASTSPNPDLRMTVKTPFYMYEDLSASASLVNNWPVASVSGKVNAGNGNVVSLQGALDVSSDMSGSLTVSTPLEDFSNVGLSFQHSGDLINFNSEGRITYMDNKDVSGKLKYKRSGARITAQIKTPFQGYELTKYEYKQNDNQNQAFYESSLLYGDNQELQSTVKVVYSPNPQLAITVKSPFRNYEDMSVSYLLDTTGPQYKLESNANLGNGRSVTFKSGFDTSDDISAFATLITPVSGYRNLGVDFSHSGNAQKFTCQGKLTYADSKDISGKVTFYRYMWRRVTASAEVNTPFSGFESTTGEVNYEDRSNSKSASASLQYGDAQKLESSVKLTYSPNYDLLVTINTPFEELKNVRAVATADLNAPSYMVTSGLTYGYNKAYSASGKLNLFSAKKLDASLEVKTPIAGLEMTKVEYDHKVDASSIDGSAALIYENGRKTVSAELQSSIYPSLDASVTVKTPVDGYRSVLGTVTYDTSYNKYEASSSLKFEGRSLYTMTSGLDYSVEPIRAFAKVSTPYADFRNVELVLTHEGQLNNFKSTAFLASPLTDNVNAQASLNYNSPYDMSLSTSVKSSLSGMDDIKFELKNSDVSGEKKMNAVAGWTDGQEIHTDVLYRTQETWYEDMAHTDVSLSTPFKLLSSLSVQAEQTTKSQGREGKLAIDVNGAQLLDVSGDYSSKDKHEATLTFNNPWPMQYTAKGFKNEGHMEADVMANWDRDDLNCNVHLLAVVNDKSDSYTTDRAVDISVERSSRKMGLSHTQKVSDSQLASTGKMFWDSGDEDKVSYDLTLTDNNRRNKVVTDGSLKLGLPSRTLELSGSLSGSPAAQTADATFSWDAERDSSKQVGVKATLKKGNTLRGDVTLSMPSIRKEVRVDGELMLKNGRVILDSKTDISYSSDARKTLTLTSKVQDISDYYSKYNYSVQLGVKHPYTNIDVQMNSHLGSSDERMTVGVETSYLTARRQTKNLALLAEINKIKKQISVQMTNPINKIEIVGDVVSTSPSKLRLLNRIDDTEVFRSELTVDTDKKSAEISAIVDSETFSLSAQYPNNTAFRAVISHSTPTESRQEALLALRLNTSRLLHSRLHWRPSSFAELTSGLEERAARAGVKVAKMWELVNEAVADEIDGKYRAVSSAVEEELKPLIDALERELHQVAYRMAAVSREMSAIYQRNDLNVQILGDAYRTMQSQFDSMSVAYRRGYAELIQSLREALSAMMAFPARESYTELVESSVSFLAERVYDSLHYMEEYTARMEQELQEYKKNAQKMMNSVADTVYNATYVDYIANKLAKVKNIDISPYVTSFEMPEEYSNAIYSVRDSAVSGMKDLWERPEIDMVRGNLNEVYQQGTWAYKYWNVEENLKKNLASIMTLLREIVEDELKEFTIQTKSLYQNPITVWMPEQGEIQVQLPLPFTLRRLDQVPDLSPLVNKVEEIGQEVVSYLPDQGTWKDVKKVVSDLWPAQQEQGAEELLRDYKPTRKYRLSKKGSRKIKKMRKYMQ</sequence>
<evidence type="ECO:0000256" key="5">
    <source>
        <dbReference type="ARBA" id="ARBA00022761"/>
    </source>
</evidence>
<evidence type="ECO:0000256" key="4">
    <source>
        <dbReference type="ARBA" id="ARBA00022729"/>
    </source>
</evidence>
<dbReference type="Gene3D" id="2.30.230.10">
    <property type="entry name" value="Lipovitellin, beta-sheet shell regions, chain A"/>
    <property type="match status" value="1"/>
</dbReference>
<dbReference type="InterPro" id="IPR050733">
    <property type="entry name" value="Vitellogenin/Apolipophorin"/>
</dbReference>
<keyword evidence="6" id="KW-0445">Lipid transport</keyword>
<dbReference type="Gene3D" id="2.20.80.10">
    <property type="entry name" value="Lipovitellin-phosvitin complex, chain A, domain 4"/>
    <property type="match status" value="1"/>
</dbReference>
<keyword evidence="5" id="KW-0758">Storage protein</keyword>
<dbReference type="Gene3D" id="1.25.10.20">
    <property type="entry name" value="Vitellinogen, superhelical"/>
    <property type="match status" value="1"/>
</dbReference>
<dbReference type="Gene3D" id="2.20.50.20">
    <property type="entry name" value="Lipovitellin. Chain A, domain 3"/>
    <property type="match status" value="1"/>
</dbReference>
<dbReference type="Pfam" id="PF01347">
    <property type="entry name" value="Vitellogenin_N"/>
    <property type="match status" value="1"/>
</dbReference>
<dbReference type="InterPro" id="IPR009454">
    <property type="entry name" value="Lipid_transpt_open_b-sht"/>
</dbReference>
<dbReference type="InterPro" id="IPR015819">
    <property type="entry name" value="Lipid_transp_b-sht_shell"/>
</dbReference>
<comment type="caution">
    <text evidence="9">Lacks conserved residue(s) required for the propagation of feature annotation.</text>
</comment>
<evidence type="ECO:0000256" key="8">
    <source>
        <dbReference type="ARBA" id="ARBA00023180"/>
    </source>
</evidence>
<reference evidence="12" key="1">
    <citation type="submission" date="2025-08" db="UniProtKB">
        <authorList>
            <consortium name="RefSeq"/>
        </authorList>
    </citation>
    <scope>IDENTIFICATION</scope>
</reference>
<dbReference type="PROSITE" id="PS51211">
    <property type="entry name" value="VITELLOGENIN"/>
    <property type="match status" value="1"/>
</dbReference>
<evidence type="ECO:0000256" key="6">
    <source>
        <dbReference type="ARBA" id="ARBA00023055"/>
    </source>
</evidence>
<feature type="domain" description="Vitellogenin" evidence="10">
    <location>
        <begin position="1"/>
        <end position="603"/>
    </location>
</feature>
<name>A0ABM1A155_APLCA</name>
<keyword evidence="8" id="KW-0325">Glycoprotein</keyword>
<evidence type="ECO:0000313" key="11">
    <source>
        <dbReference type="Proteomes" id="UP000694888"/>
    </source>
</evidence>
<dbReference type="SMART" id="SM01169">
    <property type="entry name" value="DUF1943"/>
    <property type="match status" value="1"/>
</dbReference>
<keyword evidence="11" id="KW-1185">Reference proteome</keyword>
<dbReference type="SMART" id="SM00638">
    <property type="entry name" value="LPD_N"/>
    <property type="match status" value="1"/>
</dbReference>
<evidence type="ECO:0000256" key="3">
    <source>
        <dbReference type="ARBA" id="ARBA00022525"/>
    </source>
</evidence>
<evidence type="ECO:0000256" key="2">
    <source>
        <dbReference type="ARBA" id="ARBA00022448"/>
    </source>
</evidence>
<evidence type="ECO:0000313" key="12">
    <source>
        <dbReference type="RefSeq" id="XP_012938713.2"/>
    </source>
</evidence>
<organism evidence="11 12">
    <name type="scientific">Aplysia californica</name>
    <name type="common">California sea hare</name>
    <dbReference type="NCBI Taxonomy" id="6500"/>
    <lineage>
        <taxon>Eukaryota</taxon>
        <taxon>Metazoa</taxon>
        <taxon>Spiralia</taxon>
        <taxon>Lophotrochozoa</taxon>
        <taxon>Mollusca</taxon>
        <taxon>Gastropoda</taxon>
        <taxon>Heterobranchia</taxon>
        <taxon>Euthyneura</taxon>
        <taxon>Tectipleura</taxon>
        <taxon>Aplysiida</taxon>
        <taxon>Aplysioidea</taxon>
        <taxon>Aplysiidae</taxon>
        <taxon>Aplysia</taxon>
    </lineage>
</organism>
<gene>
    <name evidence="12" type="primary">LOC101848113</name>
</gene>
<keyword evidence="4" id="KW-0732">Signal</keyword>
<keyword evidence="2" id="KW-0813">Transport</keyword>
<keyword evidence="3" id="KW-0964">Secreted</keyword>
<comment type="subcellular location">
    <subcellularLocation>
        <location evidence="1">Secreted</location>
    </subcellularLocation>
</comment>
<dbReference type="InterPro" id="IPR015817">
    <property type="entry name" value="Vitellinogen_open_b-sht_sub1"/>
</dbReference>